<protein>
    <submittedName>
        <fullName evidence="1">Uncharacterized protein</fullName>
    </submittedName>
</protein>
<reference evidence="1" key="1">
    <citation type="submission" date="2008-03" db="EMBL/GenBank/DDBJ databases">
        <title>Complete sequence of Polynucleobacter necessarius STIR1.</title>
        <authorList>
            <consortium name="US DOE Joint Genome Institute"/>
            <person name="Copeland A."/>
            <person name="Lucas S."/>
            <person name="Lapidus A."/>
            <person name="Barry K."/>
            <person name="Detter J.C."/>
            <person name="Glavina del Rio T."/>
            <person name="Hammon N."/>
            <person name="Israni S."/>
            <person name="Dalin E."/>
            <person name="Tice H."/>
            <person name="Pitluck S."/>
            <person name="Chain P."/>
            <person name="Malfatti S."/>
            <person name="Shin M."/>
            <person name="Vergez L."/>
            <person name="Schmutz J."/>
            <person name="Larimer F."/>
            <person name="Land M."/>
            <person name="Hauser L."/>
            <person name="Kyrpides N."/>
            <person name="Kim E."/>
            <person name="Hahn M."/>
            <person name="Richardson P."/>
        </authorList>
    </citation>
    <scope>NUCLEOTIDE SEQUENCE [LARGE SCALE GENOMIC DNA]</scope>
    <source>
        <strain evidence="1">STIR1</strain>
    </source>
</reference>
<dbReference type="STRING" id="452638.Pnec_1173"/>
<name>B1XVF2_POLNS</name>
<dbReference type="HOGENOM" id="CLU_1389120_0_0_4"/>
<gene>
    <name evidence="1" type="ordered locus">Pnec_1173</name>
</gene>
<sequence>MYAIIERPESGATAKQIISKVSQEVLLPAEQIEGHYCDNRFPSRKPIDRYSCVELIRYIWINQSSRRAFVVKLPKDLPTDNAFIQSFDDRYLGYVPQKLGRAHLKDLAILHKKINDIEKYKRQLGTGIFALMGTAGMSAFSKRELGSLLSEQAKSLRPVYAMIEERLDVLKGELLSKQGIFQRGTRIVITTGWQHE</sequence>
<organism evidence="1">
    <name type="scientific">Polynucleobacter necessarius subsp. necessarius (strain STIR1)</name>
    <dbReference type="NCBI Taxonomy" id="452638"/>
    <lineage>
        <taxon>Bacteria</taxon>
        <taxon>Pseudomonadati</taxon>
        <taxon>Pseudomonadota</taxon>
        <taxon>Betaproteobacteria</taxon>
        <taxon>Burkholderiales</taxon>
        <taxon>Burkholderiaceae</taxon>
        <taxon>Polynucleobacter</taxon>
    </lineage>
</organism>
<proteinExistence type="predicted"/>
<dbReference type="KEGG" id="pne:Pnec_1173"/>
<dbReference type="OrthoDB" id="9758052at2"/>
<dbReference type="EMBL" id="CP001010">
    <property type="protein sequence ID" value="ACB44329.1"/>
    <property type="molecule type" value="Genomic_DNA"/>
</dbReference>
<accession>B1XVF2</accession>
<dbReference type="AlphaFoldDB" id="B1XVF2"/>
<evidence type="ECO:0000313" key="1">
    <source>
        <dbReference type="EMBL" id="ACB44329.1"/>
    </source>
</evidence>